<comment type="similarity">
    <text evidence="5">Belongs to the nitrate reductase family.</text>
</comment>
<dbReference type="Proteomes" id="UP001431209">
    <property type="component" value="Unassembled WGS sequence"/>
</dbReference>
<comment type="cofactor">
    <cofactor evidence="3">
        <name>FAD</name>
        <dbReference type="ChEBI" id="CHEBI:57692"/>
    </cofactor>
</comment>
<dbReference type="GO" id="GO:0020037">
    <property type="term" value="F:heme binding"/>
    <property type="evidence" value="ECO:0007669"/>
    <property type="project" value="InterPro"/>
</dbReference>
<dbReference type="SUPFAM" id="SSF56524">
    <property type="entry name" value="Oxidoreductase molybdopterin-binding domain"/>
    <property type="match status" value="1"/>
</dbReference>
<keyword evidence="13" id="KW-0408">Iron</keyword>
<dbReference type="Pfam" id="PF00173">
    <property type="entry name" value="Cyt-b5"/>
    <property type="match status" value="1"/>
</dbReference>
<dbReference type="Pfam" id="PF03404">
    <property type="entry name" value="Mo-co_dimer"/>
    <property type="match status" value="2"/>
</dbReference>
<dbReference type="InterPro" id="IPR001709">
    <property type="entry name" value="Flavoprot_Pyr_Nucl_cyt_Rdtase"/>
</dbReference>
<dbReference type="Gene3D" id="2.60.40.650">
    <property type="match status" value="1"/>
</dbReference>
<dbReference type="InterPro" id="IPR039261">
    <property type="entry name" value="FNR_nucleotide-bd"/>
</dbReference>
<feature type="region of interest" description="Disordered" evidence="15">
    <location>
        <begin position="1"/>
        <end position="29"/>
    </location>
</feature>
<feature type="domain" description="Cytochrome b5 heme-binding" evidence="16">
    <location>
        <begin position="532"/>
        <end position="607"/>
    </location>
</feature>
<evidence type="ECO:0000256" key="2">
    <source>
        <dbReference type="ARBA" id="ARBA00001971"/>
    </source>
</evidence>
<dbReference type="CDD" id="cd06183">
    <property type="entry name" value="cyt_b5_reduct_like"/>
    <property type="match status" value="1"/>
</dbReference>
<comment type="subunit">
    <text evidence="6">Homodimer.</text>
</comment>
<protein>
    <submittedName>
        <fullName evidence="18">Nitrate reductase</fullName>
    </submittedName>
</protein>
<evidence type="ECO:0000256" key="9">
    <source>
        <dbReference type="ARBA" id="ARBA00022630"/>
    </source>
</evidence>
<dbReference type="GO" id="GO:0043546">
    <property type="term" value="F:molybdopterin cofactor binding"/>
    <property type="evidence" value="ECO:0007669"/>
    <property type="project" value="TreeGrafter"/>
</dbReference>
<keyword evidence="7" id="KW-0500">Molybdenum</keyword>
<dbReference type="PRINTS" id="PR00363">
    <property type="entry name" value="CYTOCHROMEB5"/>
</dbReference>
<dbReference type="InterPro" id="IPR008335">
    <property type="entry name" value="Mopterin_OxRdtase_euk"/>
</dbReference>
<dbReference type="InterPro" id="IPR017927">
    <property type="entry name" value="FAD-bd_FR_type"/>
</dbReference>
<feature type="domain" description="FAD-binding FR-type" evidence="17">
    <location>
        <begin position="627"/>
        <end position="742"/>
    </location>
</feature>
<dbReference type="PROSITE" id="PS00191">
    <property type="entry name" value="CYTOCHROME_B5_1"/>
    <property type="match status" value="1"/>
</dbReference>
<dbReference type="GO" id="GO:0008482">
    <property type="term" value="F:sulfite oxidase activity"/>
    <property type="evidence" value="ECO:0007669"/>
    <property type="project" value="TreeGrafter"/>
</dbReference>
<dbReference type="PRINTS" id="PR00371">
    <property type="entry name" value="FPNCR"/>
</dbReference>
<keyword evidence="9" id="KW-0285">Flavoprotein</keyword>
<keyword evidence="8" id="KW-0349">Heme</keyword>
<keyword evidence="19" id="KW-1185">Reference proteome</keyword>
<evidence type="ECO:0000256" key="1">
    <source>
        <dbReference type="ARBA" id="ARBA00001924"/>
    </source>
</evidence>
<sequence length="885" mass="100655">MTPKNNEHSEPRTGDEILSKPHLSTKHDKINEVIDEERETPDSWIERDKDLIRVTGLHPLNAETPMNLLMADLLTPNKVHYVRNHGSVPKLEWSEHKLTVDGFVNKPTVFSMDDLLKEKGFEVPVTLICDGNRRKEINTIKHSRGFNWGAGAISTAIWKGVKLCDLLKKCEIDEERGHFVCFEGADNLLHGPYGTSLPLYKAMDPSNDVLIAYEQNGERLSPDHGFPCRLIIPGTVGGRAVKWLKRIYVSDEDTDNFYHYHDNKVLPPHVDFDAADSQGWWFHTEYAVYEMNVNSVITTPDHLDNVSSGDDKFTMKGYAYSGGGRRITRVEISLDGGESWDLAKLNFLQYPKKLPGEGYNNNLINSDKTQVKGDEKHGFKHVEERIYQRTQTEQEHKTHLQLRKVQQQSDPSQAQKFSYKGKWWTWTHWSYEIEPWRFIQAHEVIVRAWDESHNTQPPLPTWNVLGMMNNSYYRVKINVEPDKKLPNITFTHPVISGSGIGGWMKEKDVSSTLNHRIPTSLPWGAMARARYGEIFSLEEVKKHNTIDDCWIILDNEVYDVTPYLKEHPGGPEPILLVGGTEASRVFYNIHGKDAHDMKERFLIGALAEECIAVKSSEKYSNVAFKATEWIDCELVDRKDISHDTRQFTFKPVGNYEKCGLPTGQHILFGIDHESRFVARPYTPTKPSTFEKDDGTFELVVKVYYPNESSIFPDGGIVSQFLDKMKVGDKIKTKGPAGHVIYHGDGTFTVHGKSLRVDYVSMVCGGTGITPMFQSLKAMLEDASCHCKVALLYANSTPEDILLKDELDELANKYVERFQLHYTVSKAGDEWKGGRGRINKQMMRDWLFESSEKSIALICGPPAMIERTGMPGLIALGYGSENMFSF</sequence>
<evidence type="ECO:0000259" key="17">
    <source>
        <dbReference type="PROSITE" id="PS51384"/>
    </source>
</evidence>
<reference evidence="18 19" key="1">
    <citation type="submission" date="2024-03" db="EMBL/GenBank/DDBJ databases">
        <title>The Acrasis kona genome and developmental transcriptomes reveal deep origins of eukaryotic multicellular pathways.</title>
        <authorList>
            <person name="Sheikh S."/>
            <person name="Fu C.-J."/>
            <person name="Brown M.W."/>
            <person name="Baldauf S.L."/>
        </authorList>
    </citation>
    <scope>NUCLEOTIDE SEQUENCE [LARGE SCALE GENOMIC DNA]</scope>
    <source>
        <strain evidence="18 19">ATCC MYA-3509</strain>
    </source>
</reference>
<dbReference type="InterPro" id="IPR036374">
    <property type="entry name" value="OxRdtase_Mopterin-bd_sf"/>
</dbReference>
<name>A0AAW2YTE8_9EUKA</name>
<evidence type="ECO:0000256" key="12">
    <source>
        <dbReference type="ARBA" id="ARBA00023002"/>
    </source>
</evidence>
<dbReference type="Pfam" id="PF00175">
    <property type="entry name" value="NAD_binding_1"/>
    <property type="match status" value="1"/>
</dbReference>
<evidence type="ECO:0000256" key="10">
    <source>
        <dbReference type="ARBA" id="ARBA00022723"/>
    </source>
</evidence>
<dbReference type="FunFam" id="3.90.420.10:FF:000003">
    <property type="entry name" value="Nitrate reductase"/>
    <property type="match status" value="1"/>
</dbReference>
<dbReference type="SUPFAM" id="SSF63380">
    <property type="entry name" value="Riboflavin synthase domain-like"/>
    <property type="match status" value="1"/>
</dbReference>
<dbReference type="Gene3D" id="2.40.30.10">
    <property type="entry name" value="Translation factors"/>
    <property type="match status" value="1"/>
</dbReference>
<dbReference type="Pfam" id="PF00970">
    <property type="entry name" value="FAD_binding_6"/>
    <property type="match status" value="1"/>
</dbReference>
<dbReference type="GO" id="GO:0030151">
    <property type="term" value="F:molybdenum ion binding"/>
    <property type="evidence" value="ECO:0007669"/>
    <property type="project" value="InterPro"/>
</dbReference>
<dbReference type="PRINTS" id="PR00407">
    <property type="entry name" value="EUMOPTERIN"/>
</dbReference>
<dbReference type="PANTHER" id="PTHR19372">
    <property type="entry name" value="SULFITE REDUCTASE"/>
    <property type="match status" value="1"/>
</dbReference>
<dbReference type="InterPro" id="IPR001199">
    <property type="entry name" value="Cyt_B5-like_heme/steroid-bd"/>
</dbReference>
<dbReference type="InterPro" id="IPR005066">
    <property type="entry name" value="MoCF_OxRdtse_dimer"/>
</dbReference>
<evidence type="ECO:0000256" key="11">
    <source>
        <dbReference type="ARBA" id="ARBA00022827"/>
    </source>
</evidence>
<comment type="caution">
    <text evidence="18">The sequence shown here is derived from an EMBL/GenBank/DDBJ whole genome shotgun (WGS) entry which is preliminary data.</text>
</comment>
<keyword evidence="14" id="KW-0534">Nitrate assimilation</keyword>
<evidence type="ECO:0000259" key="16">
    <source>
        <dbReference type="PROSITE" id="PS50255"/>
    </source>
</evidence>
<dbReference type="PRINTS" id="PR00406">
    <property type="entry name" value="CYTB5RDTASE"/>
</dbReference>
<dbReference type="Gene3D" id="3.40.50.80">
    <property type="entry name" value="Nucleotide-binding domain of ferredoxin-NADP reductase (FNR) module"/>
    <property type="match status" value="1"/>
</dbReference>
<dbReference type="SUPFAM" id="SSF81296">
    <property type="entry name" value="E set domains"/>
    <property type="match status" value="2"/>
</dbReference>
<evidence type="ECO:0000313" key="19">
    <source>
        <dbReference type="Proteomes" id="UP001431209"/>
    </source>
</evidence>
<dbReference type="SMART" id="SM01117">
    <property type="entry name" value="Cyt-b5"/>
    <property type="match status" value="1"/>
</dbReference>
<keyword evidence="11" id="KW-0274">FAD</keyword>
<dbReference type="Pfam" id="PF00174">
    <property type="entry name" value="Oxidored_molyb"/>
    <property type="match status" value="1"/>
</dbReference>
<dbReference type="Gene3D" id="3.90.420.10">
    <property type="entry name" value="Oxidoreductase, molybdopterin-binding domain"/>
    <property type="match status" value="1"/>
</dbReference>
<evidence type="ECO:0000256" key="14">
    <source>
        <dbReference type="ARBA" id="ARBA00023063"/>
    </source>
</evidence>
<evidence type="ECO:0000256" key="7">
    <source>
        <dbReference type="ARBA" id="ARBA00022505"/>
    </source>
</evidence>
<dbReference type="SUPFAM" id="SSF55856">
    <property type="entry name" value="Cytochrome b5-like heme/steroid binding domain"/>
    <property type="match status" value="1"/>
</dbReference>
<dbReference type="InterPro" id="IPR017938">
    <property type="entry name" value="Riboflavin_synthase-like_b-brl"/>
</dbReference>
<comment type="cofactor">
    <cofactor evidence="1">
        <name>Mo-molybdopterin</name>
        <dbReference type="ChEBI" id="CHEBI:71302"/>
    </cofactor>
</comment>
<dbReference type="PROSITE" id="PS51384">
    <property type="entry name" value="FAD_FR"/>
    <property type="match status" value="1"/>
</dbReference>
<keyword evidence="10" id="KW-0479">Metal-binding</keyword>
<dbReference type="InterPro" id="IPR001433">
    <property type="entry name" value="OxRdtase_FAD/NAD-bd"/>
</dbReference>
<evidence type="ECO:0000256" key="13">
    <source>
        <dbReference type="ARBA" id="ARBA00023004"/>
    </source>
</evidence>
<dbReference type="GO" id="GO:0006790">
    <property type="term" value="P:sulfur compound metabolic process"/>
    <property type="evidence" value="ECO:0007669"/>
    <property type="project" value="TreeGrafter"/>
</dbReference>
<dbReference type="InterPro" id="IPR018506">
    <property type="entry name" value="Cyt_B5_heme-BS"/>
</dbReference>
<evidence type="ECO:0000313" key="18">
    <source>
        <dbReference type="EMBL" id="KAL0480060.1"/>
    </source>
</evidence>
<dbReference type="SUPFAM" id="SSF52343">
    <property type="entry name" value="Ferredoxin reductase-like, C-terminal NADP-linked domain"/>
    <property type="match status" value="1"/>
</dbReference>
<evidence type="ECO:0000256" key="8">
    <source>
        <dbReference type="ARBA" id="ARBA00022617"/>
    </source>
</evidence>
<dbReference type="InterPro" id="IPR000572">
    <property type="entry name" value="OxRdtase_Mopterin-bd_dom"/>
</dbReference>
<proteinExistence type="inferred from homology"/>
<dbReference type="GO" id="GO:0042128">
    <property type="term" value="P:nitrate assimilation"/>
    <property type="evidence" value="ECO:0007669"/>
    <property type="project" value="UniProtKB-KW"/>
</dbReference>
<organism evidence="18 19">
    <name type="scientific">Acrasis kona</name>
    <dbReference type="NCBI Taxonomy" id="1008807"/>
    <lineage>
        <taxon>Eukaryota</taxon>
        <taxon>Discoba</taxon>
        <taxon>Heterolobosea</taxon>
        <taxon>Tetramitia</taxon>
        <taxon>Eutetramitia</taxon>
        <taxon>Acrasidae</taxon>
        <taxon>Acrasis</taxon>
    </lineage>
</organism>
<evidence type="ECO:0000256" key="6">
    <source>
        <dbReference type="ARBA" id="ARBA00011738"/>
    </source>
</evidence>
<dbReference type="InterPro" id="IPR008333">
    <property type="entry name" value="Cbr1-like_FAD-bd_dom"/>
</dbReference>
<evidence type="ECO:0000256" key="4">
    <source>
        <dbReference type="ARBA" id="ARBA00003838"/>
    </source>
</evidence>
<dbReference type="EMBL" id="JAOPGA020000623">
    <property type="protein sequence ID" value="KAL0480060.1"/>
    <property type="molecule type" value="Genomic_DNA"/>
</dbReference>
<dbReference type="Gene3D" id="3.10.120.10">
    <property type="entry name" value="Cytochrome b5-like heme/steroid binding domain"/>
    <property type="match status" value="1"/>
</dbReference>
<evidence type="ECO:0000256" key="5">
    <source>
        <dbReference type="ARBA" id="ARBA00006253"/>
    </source>
</evidence>
<dbReference type="PANTHER" id="PTHR19372:SF7">
    <property type="entry name" value="SULFITE OXIDASE, MITOCHONDRIAL"/>
    <property type="match status" value="1"/>
</dbReference>
<dbReference type="PROSITE" id="PS50255">
    <property type="entry name" value="CYTOCHROME_B5_2"/>
    <property type="match status" value="1"/>
</dbReference>
<comment type="function">
    <text evidence="4">Nitrate reductase is a key enzyme involved in the first step of nitrate assimilation in plants, fungi and bacteria.</text>
</comment>
<comment type="cofactor">
    <cofactor evidence="2">
        <name>heme</name>
        <dbReference type="ChEBI" id="CHEBI:30413"/>
    </cofactor>
</comment>
<dbReference type="AlphaFoldDB" id="A0AAW2YTE8"/>
<dbReference type="InterPro" id="IPR036400">
    <property type="entry name" value="Cyt_B5-like_heme/steroid_sf"/>
</dbReference>
<keyword evidence="12" id="KW-0560">Oxidoreductase</keyword>
<evidence type="ECO:0000256" key="15">
    <source>
        <dbReference type="SAM" id="MobiDB-lite"/>
    </source>
</evidence>
<gene>
    <name evidence="18" type="ORF">AKO1_010941</name>
</gene>
<accession>A0AAW2YTE8</accession>
<evidence type="ECO:0000256" key="3">
    <source>
        <dbReference type="ARBA" id="ARBA00001974"/>
    </source>
</evidence>
<dbReference type="InterPro" id="IPR014756">
    <property type="entry name" value="Ig_E-set"/>
</dbReference>